<dbReference type="PANTHER" id="PTHR46383:SF1">
    <property type="entry name" value="ASPARTATE AMINOTRANSFERASE"/>
    <property type="match status" value="1"/>
</dbReference>
<evidence type="ECO:0000313" key="8">
    <source>
        <dbReference type="EMBL" id="SHK49922.1"/>
    </source>
</evidence>
<comment type="cofactor">
    <cofactor evidence="1 6">
        <name>pyridoxal 5'-phosphate</name>
        <dbReference type="ChEBI" id="CHEBI:597326"/>
    </cofactor>
</comment>
<organism evidence="8 9">
    <name type="scientific">Alicyclobacillus tolerans</name>
    <dbReference type="NCBI Taxonomy" id="90970"/>
    <lineage>
        <taxon>Bacteria</taxon>
        <taxon>Bacillati</taxon>
        <taxon>Bacillota</taxon>
        <taxon>Bacilli</taxon>
        <taxon>Bacillales</taxon>
        <taxon>Alicyclobacillaceae</taxon>
        <taxon>Alicyclobacillus</taxon>
    </lineage>
</organism>
<dbReference type="InterPro" id="IPR050596">
    <property type="entry name" value="AspAT/PAT-like"/>
</dbReference>
<dbReference type="PRINTS" id="PR00753">
    <property type="entry name" value="ACCSYNTHASE"/>
</dbReference>
<dbReference type="InterPro" id="IPR015422">
    <property type="entry name" value="PyrdxlP-dep_Trfase_small"/>
</dbReference>
<reference evidence="9" key="1">
    <citation type="submission" date="2016-11" db="EMBL/GenBank/DDBJ databases">
        <authorList>
            <person name="Varghese N."/>
            <person name="Submissions S."/>
        </authorList>
    </citation>
    <scope>NUCLEOTIDE SEQUENCE [LARGE SCALE GENOMIC DNA]</scope>
    <source>
        <strain evidence="9">USBA-503</strain>
    </source>
</reference>
<evidence type="ECO:0000259" key="7">
    <source>
        <dbReference type="Pfam" id="PF00155"/>
    </source>
</evidence>
<dbReference type="InterPro" id="IPR015421">
    <property type="entry name" value="PyrdxlP-dep_Trfase_major"/>
</dbReference>
<dbReference type="GO" id="GO:0008483">
    <property type="term" value="F:transaminase activity"/>
    <property type="evidence" value="ECO:0007669"/>
    <property type="project" value="UniProtKB-KW"/>
</dbReference>
<keyword evidence="4 6" id="KW-0808">Transferase</keyword>
<keyword evidence="5" id="KW-0663">Pyridoxal phosphate</keyword>
<dbReference type="EMBL" id="FRAF01000015">
    <property type="protein sequence ID" value="SHK49922.1"/>
    <property type="molecule type" value="Genomic_DNA"/>
</dbReference>
<evidence type="ECO:0000256" key="1">
    <source>
        <dbReference type="ARBA" id="ARBA00001933"/>
    </source>
</evidence>
<accession>A0A1M6SYU0</accession>
<protein>
    <recommendedName>
        <fullName evidence="6">Aminotransferase</fullName>
        <ecNumber evidence="6">2.6.1.-</ecNumber>
    </recommendedName>
</protein>
<dbReference type="GO" id="GO:0030170">
    <property type="term" value="F:pyridoxal phosphate binding"/>
    <property type="evidence" value="ECO:0007669"/>
    <property type="project" value="InterPro"/>
</dbReference>
<dbReference type="EC" id="2.6.1.-" evidence="6"/>
<dbReference type="PROSITE" id="PS00105">
    <property type="entry name" value="AA_TRANSFER_CLASS_1"/>
    <property type="match status" value="1"/>
</dbReference>
<proteinExistence type="inferred from homology"/>
<dbReference type="PANTHER" id="PTHR46383">
    <property type="entry name" value="ASPARTATE AMINOTRANSFERASE"/>
    <property type="match status" value="1"/>
</dbReference>
<dbReference type="Gene3D" id="3.40.640.10">
    <property type="entry name" value="Type I PLP-dependent aspartate aminotransferase-like (Major domain)"/>
    <property type="match status" value="1"/>
</dbReference>
<dbReference type="STRING" id="1830138.SAMN05443507_11517"/>
<dbReference type="GO" id="GO:0006520">
    <property type="term" value="P:amino acid metabolic process"/>
    <property type="evidence" value="ECO:0007669"/>
    <property type="project" value="InterPro"/>
</dbReference>
<evidence type="ECO:0000256" key="6">
    <source>
        <dbReference type="RuleBase" id="RU000481"/>
    </source>
</evidence>
<feature type="domain" description="Aminotransferase class I/classII large" evidence="7">
    <location>
        <begin position="32"/>
        <end position="386"/>
    </location>
</feature>
<dbReference type="FunFam" id="3.40.640.10:FF:000033">
    <property type="entry name" value="Aspartate aminotransferase"/>
    <property type="match status" value="1"/>
</dbReference>
<dbReference type="AlphaFoldDB" id="A0A1M6SYU0"/>
<sequence length="394" mass="42580">MNRLSLRVSQLTPSATMSVDAKTKSLLQAGQPVINMSVGEPDFDTPTAASLAGIRAIANGKTRYTAAAGTPELRQAIAKKLQTENHLTYTPEQIVVSNGAKHTLFNIFLAILNPGDEVIVPTPYWVSYPEQIRLAGGIPVFVKTDESSGFKMTPQQLQAALNEKTKAVLLNSPCNPTGSVYSRNELALLGEILENHTAWIVSDEIYEKLVYNVAFTSFAEACPQLIDRTLLVNGFSKAFAMTGWRLGYLAAPPDLAKAVASLQSHGTGSPSTMSQAAGVAALQSLDTTMIQAFHARRDCLVKGLNQISGLSCLNPEGAFYVFPNVSAVFGKRYENRIIETAVDYAELLLEKQLVAAVPGEAFGAPNNIRLSYAVSMQDVEEAVRRIAAFHNMLN</sequence>
<gene>
    <name evidence="8" type="ORF">SAMN05443507_11517</name>
</gene>
<name>A0A1M6SYU0_9BACL</name>
<dbReference type="InterPro" id="IPR004838">
    <property type="entry name" value="NHTrfase_class1_PyrdxlP-BS"/>
</dbReference>
<evidence type="ECO:0000313" key="9">
    <source>
        <dbReference type="Proteomes" id="UP000184016"/>
    </source>
</evidence>
<keyword evidence="9" id="KW-1185">Reference proteome</keyword>
<dbReference type="Pfam" id="PF00155">
    <property type="entry name" value="Aminotran_1_2"/>
    <property type="match status" value="1"/>
</dbReference>
<dbReference type="SUPFAM" id="SSF53383">
    <property type="entry name" value="PLP-dependent transferases"/>
    <property type="match status" value="1"/>
</dbReference>
<keyword evidence="3 6" id="KW-0032">Aminotransferase</keyword>
<dbReference type="Gene3D" id="3.90.1150.10">
    <property type="entry name" value="Aspartate Aminotransferase, domain 1"/>
    <property type="match status" value="1"/>
</dbReference>
<evidence type="ECO:0000256" key="4">
    <source>
        <dbReference type="ARBA" id="ARBA00022679"/>
    </source>
</evidence>
<evidence type="ECO:0000256" key="5">
    <source>
        <dbReference type="ARBA" id="ARBA00022898"/>
    </source>
</evidence>
<dbReference type="InterPro" id="IPR015424">
    <property type="entry name" value="PyrdxlP-dep_Trfase"/>
</dbReference>
<dbReference type="CDD" id="cd00609">
    <property type="entry name" value="AAT_like"/>
    <property type="match status" value="1"/>
</dbReference>
<evidence type="ECO:0000256" key="3">
    <source>
        <dbReference type="ARBA" id="ARBA00022576"/>
    </source>
</evidence>
<comment type="similarity">
    <text evidence="2 6">Belongs to the class-I pyridoxal-phosphate-dependent aminotransferase family.</text>
</comment>
<dbReference type="InterPro" id="IPR004839">
    <property type="entry name" value="Aminotransferase_I/II_large"/>
</dbReference>
<dbReference type="Proteomes" id="UP000184016">
    <property type="component" value="Unassembled WGS sequence"/>
</dbReference>
<evidence type="ECO:0000256" key="2">
    <source>
        <dbReference type="ARBA" id="ARBA00007441"/>
    </source>
</evidence>